<protein>
    <submittedName>
        <fullName evidence="3">Uncharacterized protein</fullName>
    </submittedName>
</protein>
<feature type="coiled-coil region" evidence="1">
    <location>
        <begin position="200"/>
        <end position="241"/>
    </location>
</feature>
<feature type="compositionally biased region" description="Basic and acidic residues" evidence="2">
    <location>
        <begin position="79"/>
        <end position="94"/>
    </location>
</feature>
<evidence type="ECO:0000256" key="2">
    <source>
        <dbReference type="SAM" id="MobiDB-lite"/>
    </source>
</evidence>
<dbReference type="AlphaFoldDB" id="A0A9K3D0W9"/>
<name>A0A9K3D0W9_9EUKA</name>
<evidence type="ECO:0000256" key="1">
    <source>
        <dbReference type="SAM" id="Coils"/>
    </source>
</evidence>
<feature type="compositionally biased region" description="Low complexity" evidence="2">
    <location>
        <begin position="108"/>
        <end position="124"/>
    </location>
</feature>
<feature type="compositionally biased region" description="Polar residues" evidence="2">
    <location>
        <begin position="29"/>
        <end position="45"/>
    </location>
</feature>
<reference evidence="3 4" key="1">
    <citation type="journal article" date="2018" name="PLoS ONE">
        <title>The draft genome of Kipferlia bialata reveals reductive genome evolution in fornicate parasites.</title>
        <authorList>
            <person name="Tanifuji G."/>
            <person name="Takabayashi S."/>
            <person name="Kume K."/>
            <person name="Takagi M."/>
            <person name="Nakayama T."/>
            <person name="Kamikawa R."/>
            <person name="Inagaki Y."/>
            <person name="Hashimoto T."/>
        </authorList>
    </citation>
    <scope>NUCLEOTIDE SEQUENCE [LARGE SCALE GENOMIC DNA]</scope>
    <source>
        <strain evidence="3">NY0173</strain>
    </source>
</reference>
<organism evidence="3 4">
    <name type="scientific">Kipferlia bialata</name>
    <dbReference type="NCBI Taxonomy" id="797122"/>
    <lineage>
        <taxon>Eukaryota</taxon>
        <taxon>Metamonada</taxon>
        <taxon>Carpediemonas-like organisms</taxon>
        <taxon>Kipferlia</taxon>
    </lineage>
</organism>
<feature type="compositionally biased region" description="Basic and acidic residues" evidence="2">
    <location>
        <begin position="54"/>
        <end position="65"/>
    </location>
</feature>
<gene>
    <name evidence="3" type="ORF">KIPB_007453</name>
</gene>
<accession>A0A9K3D0W9</accession>
<feature type="region of interest" description="Disordered" evidence="2">
    <location>
        <begin position="1"/>
        <end position="124"/>
    </location>
</feature>
<proteinExistence type="predicted"/>
<evidence type="ECO:0000313" key="4">
    <source>
        <dbReference type="Proteomes" id="UP000265618"/>
    </source>
</evidence>
<comment type="caution">
    <text evidence="3">The sequence shown here is derived from an EMBL/GenBank/DDBJ whole genome shotgun (WGS) entry which is preliminary data.</text>
</comment>
<keyword evidence="4" id="KW-1185">Reference proteome</keyword>
<feature type="non-terminal residue" evidence="3">
    <location>
        <position position="1"/>
    </location>
</feature>
<keyword evidence="1" id="KW-0175">Coiled coil</keyword>
<sequence length="596" mass="65146">TPLDKLKVLGSSHARPALTPLVMPLNDRPMQSSKVLRTPPTSRVGTTHPMPGDTMRRGTQGEREAASAPVAKRVQFPQEAEREREREREREALTRNRVKQQVVESKPESSALSAMSELPSPPSMSMSLGVNEAQMECARVCRKINMILQGDIRRLSEAKQTQHDVQPVVQRLRDSARGMAKTIATRERQAEARGDLIGSMERLRQQLNLAQCSYADLTDTKKQLQVELEGMRAKARAKKGKNVNVAFLTQPKLPKGHAPSPMETLRDREALWKGWQDAQALRMNLVAVQPGSSVSHLTFANRCSPALFSYTLSLETPASPDTPLHLRRLQGMSVACASSLGQSFAECVCAYMARAVCGSRYVLEGCTTTPPSRPEPLSLSALSERVEDIPTSPEDPSPYYVCHNVSLPAYLPSADALIACARTLGGLEGLARGVSHAHEQALDEEGKVAVLCRLGVVAPPAGDAPTPPNPLPILWLGSSVRKSQGGAVSRRAGLVRQIVLTGWGLLQGSMGVESDSKEETKRESAMVVAPSRASRSRLHPLIAEAEEGVEVTVGEIWSQKGEREAERERSRLDADRETGNWVEACVRLAFREVEPR</sequence>
<dbReference type="EMBL" id="BDIP01002105">
    <property type="protein sequence ID" value="GIQ85733.1"/>
    <property type="molecule type" value="Genomic_DNA"/>
</dbReference>
<evidence type="ECO:0000313" key="3">
    <source>
        <dbReference type="EMBL" id="GIQ85733.1"/>
    </source>
</evidence>
<dbReference type="Proteomes" id="UP000265618">
    <property type="component" value="Unassembled WGS sequence"/>
</dbReference>